<dbReference type="PROSITE" id="PS50011">
    <property type="entry name" value="PROTEIN_KINASE_DOM"/>
    <property type="match status" value="1"/>
</dbReference>
<dbReference type="EMBL" id="CAJNOT010003085">
    <property type="protein sequence ID" value="CAF1363205.1"/>
    <property type="molecule type" value="Genomic_DNA"/>
</dbReference>
<proteinExistence type="predicted"/>
<dbReference type="InterPro" id="IPR003527">
    <property type="entry name" value="MAP_kinase_CS"/>
</dbReference>
<gene>
    <name evidence="7" type="ORF">ZHD862_LOCUS31189</name>
</gene>
<sequence length="280" mass="32481">MAAQSGVQIKWCTVTCGTCTAVIRAKDTETGQSVAIIKLFRPFHNPDRAKQTYRELKLLMYLYHPDIDIIQLYNVFTPEKNVDDFSTLYFVFNFVDYNLRQVIKRGKPFSEDHIKQIICSLLRALKYIHSAGIIQRDLKPENIGIDQDSNVAILDFGVARIASDGIQTGYVVTRYIRNFAFILQNILKNSFIIVLIYLIDLLSFDTRRRPTAQEALTHPFLKTYHRLEDEPTANPVVDEHQDAEYSVAKWKSIIWKMVQDFVPPQFRINDNPNPIHETKR</sequence>
<dbReference type="GO" id="GO:0005524">
    <property type="term" value="F:ATP binding"/>
    <property type="evidence" value="ECO:0007669"/>
    <property type="project" value="UniProtKB-KW"/>
</dbReference>
<evidence type="ECO:0000313" key="7">
    <source>
        <dbReference type="EMBL" id="CAF1363205.1"/>
    </source>
</evidence>
<dbReference type="Gene3D" id="1.10.510.10">
    <property type="entry name" value="Transferase(Phosphotransferase) domain 1"/>
    <property type="match status" value="2"/>
</dbReference>
<feature type="domain" description="Protein kinase" evidence="6">
    <location>
        <begin position="8"/>
        <end position="280"/>
    </location>
</feature>
<evidence type="ECO:0000256" key="2">
    <source>
        <dbReference type="ARBA" id="ARBA00022679"/>
    </source>
</evidence>
<reference evidence="7" key="1">
    <citation type="submission" date="2021-02" db="EMBL/GenBank/DDBJ databases">
        <authorList>
            <person name="Nowell W R."/>
        </authorList>
    </citation>
    <scope>NUCLEOTIDE SEQUENCE</scope>
</reference>
<accession>A0A815I4H4</accession>
<dbReference type="GO" id="GO:0004707">
    <property type="term" value="F:MAP kinase activity"/>
    <property type="evidence" value="ECO:0007669"/>
    <property type="project" value="InterPro"/>
</dbReference>
<keyword evidence="4" id="KW-0418">Kinase</keyword>
<dbReference type="InterPro" id="IPR050117">
    <property type="entry name" value="MAPK"/>
</dbReference>
<dbReference type="SUPFAM" id="SSF56112">
    <property type="entry name" value="Protein kinase-like (PK-like)"/>
    <property type="match status" value="1"/>
</dbReference>
<dbReference type="AlphaFoldDB" id="A0A815I4H4"/>
<name>A0A815I4H4_9BILA</name>
<evidence type="ECO:0000259" key="6">
    <source>
        <dbReference type="PROSITE" id="PS50011"/>
    </source>
</evidence>
<evidence type="ECO:0000256" key="5">
    <source>
        <dbReference type="ARBA" id="ARBA00022840"/>
    </source>
</evidence>
<dbReference type="InterPro" id="IPR011009">
    <property type="entry name" value="Kinase-like_dom_sf"/>
</dbReference>
<dbReference type="PANTHER" id="PTHR24055">
    <property type="entry name" value="MITOGEN-ACTIVATED PROTEIN KINASE"/>
    <property type="match status" value="1"/>
</dbReference>
<keyword evidence="5" id="KW-0067">ATP-binding</keyword>
<evidence type="ECO:0000256" key="4">
    <source>
        <dbReference type="ARBA" id="ARBA00022777"/>
    </source>
</evidence>
<evidence type="ECO:0000256" key="3">
    <source>
        <dbReference type="ARBA" id="ARBA00022741"/>
    </source>
</evidence>
<evidence type="ECO:0000256" key="1">
    <source>
        <dbReference type="ARBA" id="ARBA00022527"/>
    </source>
</evidence>
<dbReference type="PROSITE" id="PS01351">
    <property type="entry name" value="MAPK"/>
    <property type="match status" value="1"/>
</dbReference>
<protein>
    <recommendedName>
        <fullName evidence="6">Protein kinase domain-containing protein</fullName>
    </recommendedName>
</protein>
<dbReference type="SMART" id="SM00220">
    <property type="entry name" value="S_TKc"/>
    <property type="match status" value="1"/>
</dbReference>
<dbReference type="InterPro" id="IPR000719">
    <property type="entry name" value="Prot_kinase_dom"/>
</dbReference>
<keyword evidence="1" id="KW-0723">Serine/threonine-protein kinase</keyword>
<keyword evidence="3" id="KW-0547">Nucleotide-binding</keyword>
<evidence type="ECO:0000313" key="8">
    <source>
        <dbReference type="Proteomes" id="UP000663864"/>
    </source>
</evidence>
<comment type="caution">
    <text evidence="7">The sequence shown here is derived from an EMBL/GenBank/DDBJ whole genome shotgun (WGS) entry which is preliminary data.</text>
</comment>
<dbReference type="Proteomes" id="UP000663864">
    <property type="component" value="Unassembled WGS sequence"/>
</dbReference>
<dbReference type="Gene3D" id="3.30.200.20">
    <property type="entry name" value="Phosphorylase Kinase, domain 1"/>
    <property type="match status" value="2"/>
</dbReference>
<dbReference type="Pfam" id="PF00069">
    <property type="entry name" value="Pkinase"/>
    <property type="match status" value="1"/>
</dbReference>
<keyword evidence="2" id="KW-0808">Transferase</keyword>
<organism evidence="7 8">
    <name type="scientific">Rotaria sordida</name>
    <dbReference type="NCBI Taxonomy" id="392033"/>
    <lineage>
        <taxon>Eukaryota</taxon>
        <taxon>Metazoa</taxon>
        <taxon>Spiralia</taxon>
        <taxon>Gnathifera</taxon>
        <taxon>Rotifera</taxon>
        <taxon>Eurotatoria</taxon>
        <taxon>Bdelloidea</taxon>
        <taxon>Philodinida</taxon>
        <taxon>Philodinidae</taxon>
        <taxon>Rotaria</taxon>
    </lineage>
</organism>